<comment type="caution">
    <text evidence="1">The sequence shown here is derived from an EMBL/GenBank/DDBJ whole genome shotgun (WGS) entry which is preliminary data.</text>
</comment>
<evidence type="ECO:0008006" key="3">
    <source>
        <dbReference type="Google" id="ProtNLM"/>
    </source>
</evidence>
<accession>A0ABW3EJ12</accession>
<name>A0ABW3EJ12_9ACTN</name>
<organism evidence="1 2">
    <name type="scientific">Actinomadura sediminis</name>
    <dbReference type="NCBI Taxonomy" id="1038904"/>
    <lineage>
        <taxon>Bacteria</taxon>
        <taxon>Bacillati</taxon>
        <taxon>Actinomycetota</taxon>
        <taxon>Actinomycetes</taxon>
        <taxon>Streptosporangiales</taxon>
        <taxon>Thermomonosporaceae</taxon>
        <taxon>Actinomadura</taxon>
    </lineage>
</organism>
<evidence type="ECO:0000313" key="2">
    <source>
        <dbReference type="Proteomes" id="UP001596972"/>
    </source>
</evidence>
<evidence type="ECO:0000313" key="1">
    <source>
        <dbReference type="EMBL" id="MFD0899372.1"/>
    </source>
</evidence>
<gene>
    <name evidence="1" type="ORF">ACFQ11_03140</name>
</gene>
<reference evidence="2" key="1">
    <citation type="journal article" date="2019" name="Int. J. Syst. Evol. Microbiol.">
        <title>The Global Catalogue of Microorganisms (GCM) 10K type strain sequencing project: providing services to taxonomists for standard genome sequencing and annotation.</title>
        <authorList>
            <consortium name="The Broad Institute Genomics Platform"/>
            <consortium name="The Broad Institute Genome Sequencing Center for Infectious Disease"/>
            <person name="Wu L."/>
            <person name="Ma J."/>
        </authorList>
    </citation>
    <scope>NUCLEOTIDE SEQUENCE [LARGE SCALE GENOMIC DNA]</scope>
    <source>
        <strain evidence="2">JCM 31202</strain>
    </source>
</reference>
<proteinExistence type="predicted"/>
<protein>
    <recommendedName>
        <fullName evidence="3">HNH endonuclease</fullName>
    </recommendedName>
</protein>
<keyword evidence="2" id="KW-1185">Reference proteome</keyword>
<sequence length="86" mass="9029">MRGAVEGVPTGLGDLCPGWFSERVDGRLVARRLETLSDYQRGCGCLDEVTAGSVTELLLVCEAHNTLAERIAVAETTARGVHGAGS</sequence>
<dbReference type="Proteomes" id="UP001596972">
    <property type="component" value="Unassembled WGS sequence"/>
</dbReference>
<dbReference type="EMBL" id="JBHTJA010000003">
    <property type="protein sequence ID" value="MFD0899372.1"/>
    <property type="molecule type" value="Genomic_DNA"/>
</dbReference>